<dbReference type="STRING" id="1088721.JI59_05045"/>
<keyword evidence="1" id="KW-0472">Membrane</keyword>
<dbReference type="AlphaFoldDB" id="G6EF70"/>
<reference evidence="2 3" key="1">
    <citation type="journal article" date="2012" name="J. Bacteriol.">
        <title>Genome sequence of benzo(a)pyrene-degrading bacterium Novosphingobium pentaromativorans US6-1.</title>
        <authorList>
            <person name="Luo Y.R."/>
            <person name="Kang S.G."/>
            <person name="Kim S.J."/>
            <person name="Kim M.R."/>
            <person name="Li N."/>
            <person name="Lee J.H."/>
            <person name="Kwon K.K."/>
        </authorList>
    </citation>
    <scope>NUCLEOTIDE SEQUENCE [LARGE SCALE GENOMIC DNA]</scope>
    <source>
        <strain evidence="2 3">US6-1</strain>
    </source>
</reference>
<protein>
    <submittedName>
        <fullName evidence="2">Uncharacterized protein</fullName>
    </submittedName>
</protein>
<keyword evidence="1" id="KW-1133">Transmembrane helix</keyword>
<dbReference type="EMBL" id="AGFM01000047">
    <property type="protein sequence ID" value="EHJ60028.1"/>
    <property type="molecule type" value="Genomic_DNA"/>
</dbReference>
<evidence type="ECO:0000256" key="1">
    <source>
        <dbReference type="SAM" id="Phobius"/>
    </source>
</evidence>
<accession>G6EF70</accession>
<gene>
    <name evidence="2" type="ORF">NSU_2991</name>
</gene>
<proteinExistence type="predicted"/>
<dbReference type="PATRIC" id="fig|1088721.3.peg.2956"/>
<feature type="transmembrane region" description="Helical" evidence="1">
    <location>
        <begin position="41"/>
        <end position="61"/>
    </location>
</feature>
<organism evidence="2 3">
    <name type="scientific">Novosphingobium pentaromativorans US6-1</name>
    <dbReference type="NCBI Taxonomy" id="1088721"/>
    <lineage>
        <taxon>Bacteria</taxon>
        <taxon>Pseudomonadati</taxon>
        <taxon>Pseudomonadota</taxon>
        <taxon>Alphaproteobacteria</taxon>
        <taxon>Sphingomonadales</taxon>
        <taxon>Sphingomonadaceae</taxon>
        <taxon>Novosphingobium</taxon>
    </lineage>
</organism>
<dbReference type="Proteomes" id="UP000004030">
    <property type="component" value="Unassembled WGS sequence"/>
</dbReference>
<dbReference type="KEGG" id="npn:JI59_05045"/>
<name>G6EF70_9SPHN</name>
<sequence>MRRFGASANKRSMALAKTKSVPGVSSAAEPAAIAKRKTSTVGFMVSVAILFMQMVHFVALVKD</sequence>
<evidence type="ECO:0000313" key="2">
    <source>
        <dbReference type="EMBL" id="EHJ60028.1"/>
    </source>
</evidence>
<keyword evidence="1" id="KW-0812">Transmembrane</keyword>
<comment type="caution">
    <text evidence="2">The sequence shown here is derived from an EMBL/GenBank/DDBJ whole genome shotgun (WGS) entry which is preliminary data.</text>
</comment>
<keyword evidence="3" id="KW-1185">Reference proteome</keyword>
<evidence type="ECO:0000313" key="3">
    <source>
        <dbReference type="Proteomes" id="UP000004030"/>
    </source>
</evidence>